<keyword evidence="2" id="KW-0812">Transmembrane</keyword>
<name>A0A4Y2GLQ6_ARAVE</name>
<comment type="caution">
    <text evidence="3">The sequence shown here is derived from an EMBL/GenBank/DDBJ whole genome shotgun (WGS) entry which is preliminary data.</text>
</comment>
<protein>
    <submittedName>
        <fullName evidence="3">Uncharacterized protein</fullName>
    </submittedName>
</protein>
<sequence length="125" mass="14237">MTRTTPEQASSPFQTSAQHKRESVWLPTYELTRNRPSYTADIQWNLVSNLERYGPEAETLPLGYHGSRASLERVVNALYALCSRNQRSSNSQGHYFQIRINLESVFLSPTILHGTLIINAFVIIL</sequence>
<keyword evidence="4" id="KW-1185">Reference proteome</keyword>
<dbReference type="EMBL" id="BGPR01001464">
    <property type="protein sequence ID" value="GBM54550.1"/>
    <property type="molecule type" value="Genomic_DNA"/>
</dbReference>
<reference evidence="3 4" key="1">
    <citation type="journal article" date="2019" name="Sci. Rep.">
        <title>Orb-weaving spider Araneus ventricosus genome elucidates the spidroin gene catalogue.</title>
        <authorList>
            <person name="Kono N."/>
            <person name="Nakamura H."/>
            <person name="Ohtoshi R."/>
            <person name="Moran D.A.P."/>
            <person name="Shinohara A."/>
            <person name="Yoshida Y."/>
            <person name="Fujiwara M."/>
            <person name="Mori M."/>
            <person name="Tomita M."/>
            <person name="Arakawa K."/>
        </authorList>
    </citation>
    <scope>NUCLEOTIDE SEQUENCE [LARGE SCALE GENOMIC DNA]</scope>
</reference>
<feature type="transmembrane region" description="Helical" evidence="2">
    <location>
        <begin position="105"/>
        <end position="124"/>
    </location>
</feature>
<keyword evidence="2" id="KW-1133">Transmembrane helix</keyword>
<feature type="region of interest" description="Disordered" evidence="1">
    <location>
        <begin position="1"/>
        <end position="21"/>
    </location>
</feature>
<feature type="compositionally biased region" description="Polar residues" evidence="1">
    <location>
        <begin position="1"/>
        <end position="17"/>
    </location>
</feature>
<gene>
    <name evidence="3" type="ORF">AVEN_184252_1</name>
</gene>
<dbReference type="Proteomes" id="UP000499080">
    <property type="component" value="Unassembled WGS sequence"/>
</dbReference>
<keyword evidence="2" id="KW-0472">Membrane</keyword>
<evidence type="ECO:0000256" key="1">
    <source>
        <dbReference type="SAM" id="MobiDB-lite"/>
    </source>
</evidence>
<evidence type="ECO:0000256" key="2">
    <source>
        <dbReference type="SAM" id="Phobius"/>
    </source>
</evidence>
<accession>A0A4Y2GLQ6</accession>
<organism evidence="3 4">
    <name type="scientific">Araneus ventricosus</name>
    <name type="common">Orbweaver spider</name>
    <name type="synonym">Epeira ventricosa</name>
    <dbReference type="NCBI Taxonomy" id="182803"/>
    <lineage>
        <taxon>Eukaryota</taxon>
        <taxon>Metazoa</taxon>
        <taxon>Ecdysozoa</taxon>
        <taxon>Arthropoda</taxon>
        <taxon>Chelicerata</taxon>
        <taxon>Arachnida</taxon>
        <taxon>Araneae</taxon>
        <taxon>Araneomorphae</taxon>
        <taxon>Entelegynae</taxon>
        <taxon>Araneoidea</taxon>
        <taxon>Araneidae</taxon>
        <taxon>Araneus</taxon>
    </lineage>
</organism>
<proteinExistence type="predicted"/>
<dbReference type="AlphaFoldDB" id="A0A4Y2GLQ6"/>
<evidence type="ECO:0000313" key="4">
    <source>
        <dbReference type="Proteomes" id="UP000499080"/>
    </source>
</evidence>
<dbReference type="OrthoDB" id="1099063at2759"/>
<evidence type="ECO:0000313" key="3">
    <source>
        <dbReference type="EMBL" id="GBM54550.1"/>
    </source>
</evidence>